<dbReference type="Proteomes" id="UP000189738">
    <property type="component" value="Chromosome"/>
</dbReference>
<gene>
    <name evidence="1" type="ORF">AYC66_05645</name>
    <name evidence="2" type="ORF">BAY09_03910</name>
</gene>
<accession>A0A1T3D456</accession>
<dbReference type="AlphaFoldDB" id="A0A1T3D456"/>
<protein>
    <submittedName>
        <fullName evidence="2">Uncharacterized protein</fullName>
    </submittedName>
</protein>
<name>A0A1T3D456_9FLAO</name>
<reference evidence="2" key="2">
    <citation type="submission" date="2016-06" db="EMBL/GenBank/DDBJ databases">
        <authorList>
            <person name="Nicholson A.C."/>
        </authorList>
    </citation>
    <scope>NUCLEOTIDE SEQUENCE [LARGE SCALE GENOMIC DNA]</scope>
    <source>
        <strain evidence="2">E6809</strain>
    </source>
</reference>
<evidence type="ECO:0000313" key="1">
    <source>
        <dbReference type="EMBL" id="AQX50188.1"/>
    </source>
</evidence>
<reference evidence="1 3" key="1">
    <citation type="submission" date="2016-02" db="EMBL/GenBank/DDBJ databases">
        <authorList>
            <person name="Nicholson A.C."/>
            <person name="Humrighouse B.W."/>
            <person name="Loparev V."/>
            <person name="Emery B."/>
            <person name="Graziano J."/>
            <person name="McQuiston J.R."/>
        </authorList>
    </citation>
    <scope>NUCLEOTIDE SEQUENCE [LARGE SCALE GENOMIC DNA]</scope>
    <source>
        <strain evidence="1 3">E6809</strain>
    </source>
</reference>
<evidence type="ECO:0000313" key="3">
    <source>
        <dbReference type="Proteomes" id="UP000189738"/>
    </source>
</evidence>
<sequence length="255" mass="29043">MKKIDIENPCSISWSEMQDLGKDKFCQHCNKTVLDLDFKNDAEIENLLIENPKLCGKFSKFNIAANLILAVSLSITSCSATNTPSNHPTEKGIDKIMKIYGKISAAEGITVKPTSIKVVTKSKLFLGKIDSQNNFEIEIPESKIKERNIIKIDFIKTKYENTFQDYSLYLLTKKDLFENKTLIADDGMVTIGAVVILTPEPPDLYYFNGKSISKYKFENILKEHPDYEKIVIDETQYKNIITNTYSDSLHLLYSK</sequence>
<proteinExistence type="predicted"/>
<dbReference type="EMBL" id="MAHS01000011">
    <property type="protein sequence ID" value="OPB48122.1"/>
    <property type="molecule type" value="Genomic_DNA"/>
</dbReference>
<evidence type="ECO:0000313" key="2">
    <source>
        <dbReference type="EMBL" id="OPB48122.1"/>
    </source>
</evidence>
<organism evidence="2">
    <name type="scientific">Elizabethkingia anophelis</name>
    <dbReference type="NCBI Taxonomy" id="1117645"/>
    <lineage>
        <taxon>Bacteria</taxon>
        <taxon>Pseudomonadati</taxon>
        <taxon>Bacteroidota</taxon>
        <taxon>Flavobacteriia</taxon>
        <taxon>Flavobacteriales</taxon>
        <taxon>Weeksellaceae</taxon>
        <taxon>Elizabethkingia</taxon>
    </lineage>
</organism>
<dbReference type="EMBL" id="CP014339">
    <property type="protein sequence ID" value="AQX50188.1"/>
    <property type="molecule type" value="Genomic_DNA"/>
</dbReference>
<dbReference type="RefSeq" id="WP_078412216.1">
    <property type="nucleotide sequence ID" value="NZ_CP014339.1"/>
</dbReference>